<dbReference type="InterPro" id="IPR029021">
    <property type="entry name" value="Prot-tyrosine_phosphatase-like"/>
</dbReference>
<dbReference type="Pfam" id="PF22785">
    <property type="entry name" value="Tc-R-P"/>
    <property type="match status" value="1"/>
</dbReference>
<dbReference type="Proteomes" id="UP000076796">
    <property type="component" value="Unassembled WGS sequence"/>
</dbReference>
<dbReference type="InterPro" id="IPR016130">
    <property type="entry name" value="Tyr_Pase_AS"/>
</dbReference>
<dbReference type="PROSITE" id="PS00383">
    <property type="entry name" value="TYR_PHOSPHATASE_1"/>
    <property type="match status" value="1"/>
</dbReference>
<dbReference type="OrthoDB" id="2081133at2"/>
<keyword evidence="3" id="KW-1185">Reference proteome</keyword>
<protein>
    <submittedName>
        <fullName evidence="2">Protein tyrosine phosphatase</fullName>
    </submittedName>
</protein>
<reference evidence="2" key="1">
    <citation type="journal article" date="2016" name="Genome Announc.">
        <title>Draft genomes of two strains of Paenibacillus glucanolyticus with capability to degrade lignocellulose.</title>
        <authorList>
            <person name="Mathews S.L."/>
            <person name="Pawlak J."/>
            <person name="Grunden A.M."/>
        </authorList>
    </citation>
    <scope>NUCLEOTIDE SEQUENCE [LARGE SCALE GENOMIC DNA]</scope>
    <source>
        <strain evidence="2">SLM1</strain>
    </source>
</reference>
<evidence type="ECO:0000313" key="3">
    <source>
        <dbReference type="Proteomes" id="UP000076796"/>
    </source>
</evidence>
<dbReference type="RefSeq" id="WP_036638491.1">
    <property type="nucleotide sequence ID" value="NZ_CBCSBX010000023.1"/>
</dbReference>
<dbReference type="PANTHER" id="PTHR47216:SF4">
    <property type="entry name" value="OS01G0859400 PROTEIN"/>
    <property type="match status" value="1"/>
</dbReference>
<gene>
    <name evidence="2" type="ORF">AWU65_02465</name>
</gene>
<feature type="domain" description="Tyrosine specific protein phosphatases" evidence="1">
    <location>
        <begin position="67"/>
        <end position="136"/>
    </location>
</feature>
<accession>A0A168EVB8</accession>
<dbReference type="AlphaFoldDB" id="A0A168EVB8"/>
<dbReference type="Gene3D" id="3.90.190.10">
    <property type="entry name" value="Protein tyrosine phosphatase superfamily"/>
    <property type="match status" value="1"/>
</dbReference>
<organism evidence="2 3">
    <name type="scientific">Paenibacillus glucanolyticus</name>
    <dbReference type="NCBI Taxonomy" id="59843"/>
    <lineage>
        <taxon>Bacteria</taxon>
        <taxon>Bacillati</taxon>
        <taxon>Bacillota</taxon>
        <taxon>Bacilli</taxon>
        <taxon>Bacillales</taxon>
        <taxon>Paenibacillaceae</taxon>
        <taxon>Paenibacillus</taxon>
    </lineage>
</organism>
<dbReference type="PANTHER" id="PTHR47216">
    <property type="match status" value="1"/>
</dbReference>
<evidence type="ECO:0000259" key="1">
    <source>
        <dbReference type="PROSITE" id="PS50056"/>
    </source>
</evidence>
<name>A0A168EVB8_9BACL</name>
<dbReference type="SUPFAM" id="SSF52799">
    <property type="entry name" value="(Phosphotyrosine protein) phosphatases II"/>
    <property type="match status" value="1"/>
</dbReference>
<evidence type="ECO:0000313" key="2">
    <source>
        <dbReference type="EMBL" id="KZS44866.1"/>
    </source>
</evidence>
<proteinExistence type="predicted"/>
<dbReference type="PROSITE" id="PS50056">
    <property type="entry name" value="TYR_PHOSPHATASE_2"/>
    <property type="match status" value="1"/>
</dbReference>
<sequence length="144" mass="15743">MEKKYHALHEDKIYMGGAADVEEMVKQEGVQVVVDLREEATECASTDANVKWIKIPLGDNATESEEVLFKKAIDEVVSAYHNGQKVAFHCGGGKGRTGTVAIGTLLALGEAQTIAEAEEKAQSIRNIIQIKPTQRESLEKIFEA</sequence>
<dbReference type="InterPro" id="IPR000387">
    <property type="entry name" value="Tyr_Pase_dom"/>
</dbReference>
<dbReference type="EMBL" id="LWMH01000001">
    <property type="protein sequence ID" value="KZS44866.1"/>
    <property type="molecule type" value="Genomic_DNA"/>
</dbReference>
<comment type="caution">
    <text evidence="2">The sequence shown here is derived from an EMBL/GenBank/DDBJ whole genome shotgun (WGS) entry which is preliminary data.</text>
</comment>